<dbReference type="Pfam" id="PF00069">
    <property type="entry name" value="Pkinase"/>
    <property type="match status" value="1"/>
</dbReference>
<dbReference type="PROSITE" id="PS00108">
    <property type="entry name" value="PROTEIN_KINASE_ST"/>
    <property type="match status" value="1"/>
</dbReference>
<keyword evidence="3" id="KW-0808">Transferase</keyword>
<protein>
    <recommendedName>
        <fullName evidence="1">non-specific serine/threonine protein kinase</fullName>
        <ecNumber evidence="1">2.7.11.1</ecNumber>
    </recommendedName>
</protein>
<evidence type="ECO:0000256" key="9">
    <source>
        <dbReference type="SAM" id="MobiDB-lite"/>
    </source>
</evidence>
<dbReference type="AlphaFoldDB" id="A0AAV8DNM4"/>
<evidence type="ECO:0000256" key="2">
    <source>
        <dbReference type="ARBA" id="ARBA00022527"/>
    </source>
</evidence>
<keyword evidence="2" id="KW-0723">Serine/threonine-protein kinase</keyword>
<evidence type="ECO:0000256" key="1">
    <source>
        <dbReference type="ARBA" id="ARBA00012513"/>
    </source>
</evidence>
<dbReference type="FunFam" id="1.10.510.10:FF:000046">
    <property type="entry name" value="probable serine/threonine-protein kinase WNK9"/>
    <property type="match status" value="1"/>
</dbReference>
<dbReference type="InterPro" id="IPR000719">
    <property type="entry name" value="Prot_kinase_dom"/>
</dbReference>
<evidence type="ECO:0000256" key="5">
    <source>
        <dbReference type="ARBA" id="ARBA00022777"/>
    </source>
</evidence>
<evidence type="ECO:0000313" key="11">
    <source>
        <dbReference type="EMBL" id="KAJ4769529.1"/>
    </source>
</evidence>
<reference evidence="11" key="1">
    <citation type="submission" date="2022-08" db="EMBL/GenBank/DDBJ databases">
        <authorList>
            <person name="Marques A."/>
        </authorList>
    </citation>
    <scope>NUCLEOTIDE SEQUENCE</scope>
    <source>
        <strain evidence="11">RhyPub2mFocal</strain>
        <tissue evidence="11">Leaves</tissue>
    </source>
</reference>
<dbReference type="Gene3D" id="3.30.200.20">
    <property type="entry name" value="Phosphorylase Kinase, domain 1"/>
    <property type="match status" value="1"/>
</dbReference>
<dbReference type="GO" id="GO:0004674">
    <property type="term" value="F:protein serine/threonine kinase activity"/>
    <property type="evidence" value="ECO:0007669"/>
    <property type="project" value="UniProtKB-KW"/>
</dbReference>
<keyword evidence="12" id="KW-1185">Reference proteome</keyword>
<dbReference type="SUPFAM" id="SSF56112">
    <property type="entry name" value="Protein kinase-like (PK-like)"/>
    <property type="match status" value="1"/>
</dbReference>
<dbReference type="InterPro" id="IPR050588">
    <property type="entry name" value="WNK_Ser-Thr_kinase"/>
</dbReference>
<evidence type="ECO:0000256" key="4">
    <source>
        <dbReference type="ARBA" id="ARBA00022741"/>
    </source>
</evidence>
<evidence type="ECO:0000256" key="7">
    <source>
        <dbReference type="ARBA" id="ARBA00047899"/>
    </source>
</evidence>
<feature type="domain" description="Protein kinase" evidence="10">
    <location>
        <begin position="27"/>
        <end position="284"/>
    </location>
</feature>
<dbReference type="EC" id="2.7.11.1" evidence="1"/>
<accession>A0AAV8DNM4</accession>
<dbReference type="GO" id="GO:0005524">
    <property type="term" value="F:ATP binding"/>
    <property type="evidence" value="ECO:0007669"/>
    <property type="project" value="UniProtKB-KW"/>
</dbReference>
<evidence type="ECO:0000259" key="10">
    <source>
        <dbReference type="PROSITE" id="PS50011"/>
    </source>
</evidence>
<evidence type="ECO:0000256" key="8">
    <source>
        <dbReference type="ARBA" id="ARBA00048679"/>
    </source>
</evidence>
<dbReference type="Gene3D" id="1.10.510.10">
    <property type="entry name" value="Transferase(Phosphotransferase) domain 1"/>
    <property type="match status" value="1"/>
</dbReference>
<proteinExistence type="predicted"/>
<dbReference type="InterPro" id="IPR011009">
    <property type="entry name" value="Kinase-like_dom_sf"/>
</dbReference>
<dbReference type="Proteomes" id="UP001140206">
    <property type="component" value="Chromosome 3"/>
</dbReference>
<dbReference type="FunFam" id="3.30.200.20:FF:000075">
    <property type="entry name" value="Probable serine/threonine-protein kinase WNK1"/>
    <property type="match status" value="1"/>
</dbReference>
<evidence type="ECO:0000256" key="6">
    <source>
        <dbReference type="ARBA" id="ARBA00022840"/>
    </source>
</evidence>
<comment type="catalytic activity">
    <reaction evidence="8">
        <text>L-seryl-[protein] + ATP = O-phospho-L-seryl-[protein] + ADP + H(+)</text>
        <dbReference type="Rhea" id="RHEA:17989"/>
        <dbReference type="Rhea" id="RHEA-COMP:9863"/>
        <dbReference type="Rhea" id="RHEA-COMP:11604"/>
        <dbReference type="ChEBI" id="CHEBI:15378"/>
        <dbReference type="ChEBI" id="CHEBI:29999"/>
        <dbReference type="ChEBI" id="CHEBI:30616"/>
        <dbReference type="ChEBI" id="CHEBI:83421"/>
        <dbReference type="ChEBI" id="CHEBI:456216"/>
        <dbReference type="EC" id="2.7.11.1"/>
    </reaction>
</comment>
<dbReference type="CDD" id="cd13983">
    <property type="entry name" value="STKc_WNK"/>
    <property type="match status" value="1"/>
</dbReference>
<gene>
    <name evidence="11" type="ORF">LUZ62_053786</name>
</gene>
<organism evidence="11 12">
    <name type="scientific">Rhynchospora pubera</name>
    <dbReference type="NCBI Taxonomy" id="906938"/>
    <lineage>
        <taxon>Eukaryota</taxon>
        <taxon>Viridiplantae</taxon>
        <taxon>Streptophyta</taxon>
        <taxon>Embryophyta</taxon>
        <taxon>Tracheophyta</taxon>
        <taxon>Spermatophyta</taxon>
        <taxon>Magnoliopsida</taxon>
        <taxon>Liliopsida</taxon>
        <taxon>Poales</taxon>
        <taxon>Cyperaceae</taxon>
        <taxon>Cyperoideae</taxon>
        <taxon>Rhynchosporeae</taxon>
        <taxon>Rhynchospora</taxon>
    </lineage>
</organism>
<evidence type="ECO:0000256" key="3">
    <source>
        <dbReference type="ARBA" id="ARBA00022679"/>
    </source>
</evidence>
<keyword evidence="5" id="KW-0418">Kinase</keyword>
<feature type="compositionally biased region" description="Low complexity" evidence="9">
    <location>
        <begin position="288"/>
        <end position="301"/>
    </location>
</feature>
<keyword evidence="4" id="KW-0547">Nucleotide-binding</keyword>
<name>A0AAV8DNM4_9POAL</name>
<dbReference type="InterPro" id="IPR008271">
    <property type="entry name" value="Ser/Thr_kinase_AS"/>
</dbReference>
<comment type="catalytic activity">
    <reaction evidence="7">
        <text>L-threonyl-[protein] + ATP = O-phospho-L-threonyl-[protein] + ADP + H(+)</text>
        <dbReference type="Rhea" id="RHEA:46608"/>
        <dbReference type="Rhea" id="RHEA-COMP:11060"/>
        <dbReference type="Rhea" id="RHEA-COMP:11605"/>
        <dbReference type="ChEBI" id="CHEBI:15378"/>
        <dbReference type="ChEBI" id="CHEBI:30013"/>
        <dbReference type="ChEBI" id="CHEBI:30616"/>
        <dbReference type="ChEBI" id="CHEBI:61977"/>
        <dbReference type="ChEBI" id="CHEBI:456216"/>
        <dbReference type="EC" id="2.7.11.1"/>
    </reaction>
</comment>
<dbReference type="PROSITE" id="PS50011">
    <property type="entry name" value="PROTEIN_KINASE_DOM"/>
    <property type="match status" value="1"/>
</dbReference>
<sequence length="637" mass="71886">MMGVNGRDSDLDCPEEYVEIDPSGRYGRYQEILGKGASKTVYRGFDEVEGMEIAWNQVRLQEMLQSSEGVERLYCEIHLLKTLRHPNIMKFYASWVDLPCRNLNFVTEMFTSGTLRQYRQKHQRVQLHAIKNWCRQILSALAYLHSHDPPIIHRDLKCDNIFINGNTGQVKIGDLGLAAILRKSHAAHCVGTPEFMAPEVYEEEYNELVDIYSFGMCVLEMVTFEYPYSECTHPVQIYKKVISGTKPEGLYKLNDESVREFIEKCLATASHRLSANELLRHPFLQTDSSGSGSTSASISSHEGGEADVEGEGLRECFYLNGCLSGNAFSSGSYEEAIMDDYSCWDWDRDRDNNENAHIEEAHRGIDLFHGQDEEPIADLDISIKGKRKEDGGIFLRLRISDKDGRVRNIYFPFDTEADTALSVATEMVAELDITDHEVTRIADMIDGEVATLVPDWKPGPGIEETSVLNPSTYCHNCQSNVSSCGSMVDYLNLQSGHCTNVDCTTMHLNSRFEEISYQLNSPVPAPEPEPEPESSCHEEEKMLPINGVETEENEPGVHLPYSNGIEIRNSVVSNVKKKGHGRKPSLAKLESFHVGTNNYYRAPWVEPKPEPILERKRCESYHARTKSLPLDAVDTCS</sequence>
<comment type="caution">
    <text evidence="11">The sequence shown here is derived from an EMBL/GenBank/DDBJ whole genome shotgun (WGS) entry which is preliminary data.</text>
</comment>
<keyword evidence="6" id="KW-0067">ATP-binding</keyword>
<feature type="region of interest" description="Disordered" evidence="9">
    <location>
        <begin position="284"/>
        <end position="307"/>
    </location>
</feature>
<dbReference type="Gene3D" id="3.10.20.90">
    <property type="entry name" value="Phosphatidylinositol 3-kinase Catalytic Subunit, Chain A, domain 1"/>
    <property type="match status" value="1"/>
</dbReference>
<dbReference type="SMART" id="SM00220">
    <property type="entry name" value="S_TKc"/>
    <property type="match status" value="1"/>
</dbReference>
<dbReference type="PANTHER" id="PTHR13902">
    <property type="entry name" value="SERINE/THREONINE-PROTEIN KINASE WNK WITH NO LYSINE -RELATED"/>
    <property type="match status" value="1"/>
</dbReference>
<evidence type="ECO:0000313" key="12">
    <source>
        <dbReference type="Proteomes" id="UP001140206"/>
    </source>
</evidence>
<dbReference type="EMBL" id="JAMFTS010000003">
    <property type="protein sequence ID" value="KAJ4769529.1"/>
    <property type="molecule type" value="Genomic_DNA"/>
</dbReference>